<accession>A0A834Y1I6</accession>
<keyword evidence="3" id="KW-1185">Reference proteome</keyword>
<gene>
    <name evidence="2" type="ORF">HCN44_006069</name>
</gene>
<reference evidence="2 3" key="1">
    <citation type="submission" date="2020-08" db="EMBL/GenBank/DDBJ databases">
        <title>Aphidius gifuensis genome sequencing and assembly.</title>
        <authorList>
            <person name="Du Z."/>
        </authorList>
    </citation>
    <scope>NUCLEOTIDE SEQUENCE [LARGE SCALE GENOMIC DNA]</scope>
    <source>
        <strain evidence="2">YNYX2018</strain>
        <tissue evidence="2">Adults</tissue>
    </source>
</reference>
<dbReference type="Proteomes" id="UP000639338">
    <property type="component" value="Unassembled WGS sequence"/>
</dbReference>
<evidence type="ECO:0000313" key="2">
    <source>
        <dbReference type="EMBL" id="KAF7997498.1"/>
    </source>
</evidence>
<keyword evidence="1" id="KW-0732">Signal</keyword>
<dbReference type="AlphaFoldDB" id="A0A834Y1I6"/>
<comment type="caution">
    <text evidence="2">The sequence shown here is derived from an EMBL/GenBank/DDBJ whole genome shotgun (WGS) entry which is preliminary data.</text>
</comment>
<sequence length="121" mass="14126">MNWHAVVLLALPSLVLISCDDVGNDIRAQVPVDFAANLIRFHRLNSQETNNKLIKIVIQDSDCKVENSNNHGYNFRRFSPCFYSSRFYQAGGKPWYWSNDIKPLKWNELNDYFETNKKAKL</sequence>
<feature type="chain" id="PRO_5032335933" description="Odorant-binding protein" evidence="1">
    <location>
        <begin position="20"/>
        <end position="121"/>
    </location>
</feature>
<evidence type="ECO:0000256" key="1">
    <source>
        <dbReference type="SAM" id="SignalP"/>
    </source>
</evidence>
<proteinExistence type="predicted"/>
<dbReference type="EMBL" id="JACMRX010000001">
    <property type="protein sequence ID" value="KAF7997498.1"/>
    <property type="molecule type" value="Genomic_DNA"/>
</dbReference>
<name>A0A834Y1I6_APHGI</name>
<organism evidence="2 3">
    <name type="scientific">Aphidius gifuensis</name>
    <name type="common">Parasitoid wasp</name>
    <dbReference type="NCBI Taxonomy" id="684658"/>
    <lineage>
        <taxon>Eukaryota</taxon>
        <taxon>Metazoa</taxon>
        <taxon>Ecdysozoa</taxon>
        <taxon>Arthropoda</taxon>
        <taxon>Hexapoda</taxon>
        <taxon>Insecta</taxon>
        <taxon>Pterygota</taxon>
        <taxon>Neoptera</taxon>
        <taxon>Endopterygota</taxon>
        <taxon>Hymenoptera</taxon>
        <taxon>Apocrita</taxon>
        <taxon>Ichneumonoidea</taxon>
        <taxon>Braconidae</taxon>
        <taxon>Aphidiinae</taxon>
        <taxon>Aphidius</taxon>
    </lineage>
</organism>
<feature type="signal peptide" evidence="1">
    <location>
        <begin position="1"/>
        <end position="19"/>
    </location>
</feature>
<evidence type="ECO:0008006" key="4">
    <source>
        <dbReference type="Google" id="ProtNLM"/>
    </source>
</evidence>
<protein>
    <recommendedName>
        <fullName evidence="4">Odorant-binding protein</fullName>
    </recommendedName>
</protein>
<evidence type="ECO:0000313" key="3">
    <source>
        <dbReference type="Proteomes" id="UP000639338"/>
    </source>
</evidence>